<dbReference type="EMBL" id="FJVC01000118">
    <property type="protein sequence ID" value="CZT43279.1"/>
    <property type="molecule type" value="Genomic_DNA"/>
</dbReference>
<keyword evidence="4" id="KW-1185">Reference proteome</keyword>
<name>A0A1E1M2F2_RHYSE</name>
<feature type="signal peptide" evidence="2">
    <location>
        <begin position="1"/>
        <end position="18"/>
    </location>
</feature>
<feature type="compositionally biased region" description="Basic residues" evidence="1">
    <location>
        <begin position="157"/>
        <end position="170"/>
    </location>
</feature>
<proteinExistence type="predicted"/>
<protein>
    <submittedName>
        <fullName evidence="3">Uncharacterized protein</fullName>
    </submittedName>
</protein>
<gene>
    <name evidence="3" type="ORF">RSE6_03289</name>
</gene>
<feature type="compositionally biased region" description="Low complexity" evidence="1">
    <location>
        <begin position="117"/>
        <end position="150"/>
    </location>
</feature>
<reference evidence="4" key="1">
    <citation type="submission" date="2016-03" db="EMBL/GenBank/DDBJ databases">
        <authorList>
            <person name="Guldener U."/>
        </authorList>
    </citation>
    <scope>NUCLEOTIDE SEQUENCE [LARGE SCALE GENOMIC DNA]</scope>
</reference>
<feature type="chain" id="PRO_5009447853" evidence="2">
    <location>
        <begin position="19"/>
        <end position="170"/>
    </location>
</feature>
<evidence type="ECO:0000256" key="1">
    <source>
        <dbReference type="SAM" id="MobiDB-lite"/>
    </source>
</evidence>
<feature type="region of interest" description="Disordered" evidence="1">
    <location>
        <begin position="117"/>
        <end position="170"/>
    </location>
</feature>
<organism evidence="3 4">
    <name type="scientific">Rhynchosporium secalis</name>
    <name type="common">Barley scald fungus</name>
    <dbReference type="NCBI Taxonomy" id="38038"/>
    <lineage>
        <taxon>Eukaryota</taxon>
        <taxon>Fungi</taxon>
        <taxon>Dikarya</taxon>
        <taxon>Ascomycota</taxon>
        <taxon>Pezizomycotina</taxon>
        <taxon>Leotiomycetes</taxon>
        <taxon>Helotiales</taxon>
        <taxon>Ploettnerulaceae</taxon>
        <taxon>Rhynchosporium</taxon>
    </lineage>
</organism>
<keyword evidence="2" id="KW-0732">Signal</keyword>
<dbReference type="Proteomes" id="UP000177625">
    <property type="component" value="Unassembled WGS sequence"/>
</dbReference>
<accession>A0A1E1M2F2</accession>
<dbReference type="AlphaFoldDB" id="A0A1E1M2F2"/>
<evidence type="ECO:0000313" key="4">
    <source>
        <dbReference type="Proteomes" id="UP000177625"/>
    </source>
</evidence>
<evidence type="ECO:0000313" key="3">
    <source>
        <dbReference type="EMBL" id="CZT43279.1"/>
    </source>
</evidence>
<sequence length="170" mass="18164">MKLIHTILSLLGVAVVQGSLLKPYEKCLGWKYAYECESGYSCNPCKLDRVLSRPTNVYQIQVLSFHTPSDGFNLRGDTGGQTAFDRGGPVECVPGCTCSGPGVRDCWVCLGTSKAGTSVPVTTSKVSTTSSRTLSTSAKATSKSTTKSPVNLAPTKRIFRSRSRNTKSSS</sequence>
<evidence type="ECO:0000256" key="2">
    <source>
        <dbReference type="SAM" id="SignalP"/>
    </source>
</evidence>